<keyword evidence="2" id="KW-1185">Reference proteome</keyword>
<protein>
    <submittedName>
        <fullName evidence="1">Uncharacterized protein</fullName>
    </submittedName>
</protein>
<organism evidence="1 2">
    <name type="scientific">Hermanssonia centrifuga</name>
    <dbReference type="NCBI Taxonomy" id="98765"/>
    <lineage>
        <taxon>Eukaryota</taxon>
        <taxon>Fungi</taxon>
        <taxon>Dikarya</taxon>
        <taxon>Basidiomycota</taxon>
        <taxon>Agaricomycotina</taxon>
        <taxon>Agaricomycetes</taxon>
        <taxon>Polyporales</taxon>
        <taxon>Meruliaceae</taxon>
        <taxon>Hermanssonia</taxon>
    </lineage>
</organism>
<dbReference type="AlphaFoldDB" id="A0A2R6NQ51"/>
<dbReference type="Proteomes" id="UP000186601">
    <property type="component" value="Unassembled WGS sequence"/>
</dbReference>
<name>A0A2R6NQ51_9APHY</name>
<evidence type="ECO:0000313" key="2">
    <source>
        <dbReference type="Proteomes" id="UP000186601"/>
    </source>
</evidence>
<reference evidence="1 2" key="1">
    <citation type="submission" date="2018-02" db="EMBL/GenBank/DDBJ databases">
        <title>Genome sequence of the basidiomycete white-rot fungus Phlebia centrifuga.</title>
        <authorList>
            <person name="Granchi Z."/>
            <person name="Peng M."/>
            <person name="de Vries R.P."/>
            <person name="Hilden K."/>
            <person name="Makela M.R."/>
            <person name="Grigoriev I."/>
            <person name="Riley R."/>
        </authorList>
    </citation>
    <scope>NUCLEOTIDE SEQUENCE [LARGE SCALE GENOMIC DNA]</scope>
    <source>
        <strain evidence="1 2">FBCC195</strain>
    </source>
</reference>
<sequence>MATASLPAYRRGGGRHSLALARGRGVWREAGGAAAKARCGKGLGWSWAMEGRVRVGRSGCCACLPACLPAYACLACLADRQA</sequence>
<dbReference type="EMBL" id="MLYV02000970">
    <property type="protein sequence ID" value="PSR74666.1"/>
    <property type="molecule type" value="Genomic_DNA"/>
</dbReference>
<comment type="caution">
    <text evidence="1">The sequence shown here is derived from an EMBL/GenBank/DDBJ whole genome shotgun (WGS) entry which is preliminary data.</text>
</comment>
<evidence type="ECO:0000313" key="1">
    <source>
        <dbReference type="EMBL" id="PSR74666.1"/>
    </source>
</evidence>
<gene>
    <name evidence="1" type="ORF">PHLCEN_2v9657</name>
</gene>
<proteinExistence type="predicted"/>
<accession>A0A2R6NQ51</accession>